<keyword evidence="7 11" id="KW-0472">Membrane</keyword>
<feature type="transmembrane region" description="Helical" evidence="11">
    <location>
        <begin position="436"/>
        <end position="458"/>
    </location>
</feature>
<keyword evidence="6" id="KW-0378">Hydrolase</keyword>
<dbReference type="Pfam" id="PF03663">
    <property type="entry name" value="Glyco_hydro_76"/>
    <property type="match status" value="1"/>
</dbReference>
<evidence type="ECO:0000256" key="7">
    <source>
        <dbReference type="ARBA" id="ARBA00023136"/>
    </source>
</evidence>
<feature type="compositionally biased region" description="Basic and acidic residues" evidence="10">
    <location>
        <begin position="518"/>
        <end position="535"/>
    </location>
</feature>
<keyword evidence="9" id="KW-0326">Glycosidase</keyword>
<dbReference type="OrthoDB" id="4187847at2759"/>
<evidence type="ECO:0000256" key="12">
    <source>
        <dbReference type="SAM" id="SignalP"/>
    </source>
</evidence>
<dbReference type="GO" id="GO:0008496">
    <property type="term" value="F:mannan endo-1,6-alpha-mannosidase activity"/>
    <property type="evidence" value="ECO:0007669"/>
    <property type="project" value="UniProtKB-EC"/>
</dbReference>
<dbReference type="Gene3D" id="1.50.10.20">
    <property type="match status" value="1"/>
</dbReference>
<keyword evidence="14" id="KW-1185">Reference proteome</keyword>
<evidence type="ECO:0000256" key="3">
    <source>
        <dbReference type="ARBA" id="ARBA00009699"/>
    </source>
</evidence>
<keyword evidence="11" id="KW-1133">Transmembrane helix</keyword>
<dbReference type="InterPro" id="IPR008928">
    <property type="entry name" value="6-hairpin_glycosidase_sf"/>
</dbReference>
<evidence type="ECO:0000256" key="1">
    <source>
        <dbReference type="ARBA" id="ARBA00001452"/>
    </source>
</evidence>
<evidence type="ECO:0000256" key="9">
    <source>
        <dbReference type="ARBA" id="ARBA00023295"/>
    </source>
</evidence>
<evidence type="ECO:0000256" key="10">
    <source>
        <dbReference type="SAM" id="MobiDB-lite"/>
    </source>
</evidence>
<dbReference type="PANTHER" id="PTHR12145">
    <property type="entry name" value="MANNAN ENDO-1,6-ALPHA-MANNOSIDASE DCW1"/>
    <property type="match status" value="1"/>
</dbReference>
<evidence type="ECO:0000256" key="4">
    <source>
        <dbReference type="ARBA" id="ARBA00012350"/>
    </source>
</evidence>
<dbReference type="STRING" id="1399860.A0A2C5YAD1"/>
<evidence type="ECO:0000313" key="13">
    <source>
        <dbReference type="EMBL" id="PHH66455.1"/>
    </source>
</evidence>
<feature type="signal peptide" evidence="12">
    <location>
        <begin position="1"/>
        <end position="25"/>
    </location>
</feature>
<name>A0A2C5YAD1_9HYPO</name>
<keyword evidence="11" id="KW-0812">Transmembrane</keyword>
<dbReference type="Proteomes" id="UP000226192">
    <property type="component" value="Unassembled WGS sequence"/>
</dbReference>
<feature type="region of interest" description="Disordered" evidence="10">
    <location>
        <begin position="513"/>
        <end position="616"/>
    </location>
</feature>
<evidence type="ECO:0000256" key="2">
    <source>
        <dbReference type="ARBA" id="ARBA00004308"/>
    </source>
</evidence>
<evidence type="ECO:0000313" key="14">
    <source>
        <dbReference type="Proteomes" id="UP000226192"/>
    </source>
</evidence>
<sequence>MKLKVGQIAGCVAAALLSALPWTEAYKLDPDSVDSIKTIAKSMADDMLSFYDGHKPGGTPGLLPQPYYWWEAGAMMGALIDYWYYTKDDSYNNLTAQGLLWQVGETDDYMPRNQTLTEGNDDQGFWGLSVMSAAEYNFPNPPSDKPQWLGLAQAVFNTQAARWDTEHCSGGLRWQIFKWNEGFDYKNSISQACFFALGARLALYTGNHSYAEWAERTWDWMIDVKFIDEYWRVLDGAHTPTNCTDIIPYQFTYNSGGFILGAAAMYNYTEDQRWKDRLDKLLEGNKVFFTGPQKNIMTEVACEPVDRCNLDQQSFKAYLSRWLAAVTKWAPHTYGKIMPYLRASAVAAAKQCVGGHNGRMCGLKWNQDKYDGSTGVGQQMAAMEVTLACMIKDRGAPVTQNTGGTSEGKPGGGGADIGRTEPRGPFYKPITGGDKAGAIVLTVLVLGGLMTGIFWILLDELSEKGPLHHVKGLGGWVLAAQGALASAARHVMLLAASTLGHQEVGEKGGARISAVGEGDAHASRGEKMQKVEELPVKIGAVRSHSGDSRPRPLSNMPRGWPNNPSLRPSPSLKTSQHRQSSSSSSASSWGLEAPRRIDSRATQSTSPGSLSSIRER</sequence>
<evidence type="ECO:0000256" key="5">
    <source>
        <dbReference type="ARBA" id="ARBA00022729"/>
    </source>
</evidence>
<feature type="region of interest" description="Disordered" evidence="10">
    <location>
        <begin position="398"/>
        <end position="420"/>
    </location>
</feature>
<protein>
    <recommendedName>
        <fullName evidence="4">mannan endo-1,6-alpha-mannosidase</fullName>
        <ecNumber evidence="4">3.2.1.101</ecNumber>
    </recommendedName>
</protein>
<dbReference type="SUPFAM" id="SSF48208">
    <property type="entry name" value="Six-hairpin glycosidases"/>
    <property type="match status" value="1"/>
</dbReference>
<feature type="chain" id="PRO_5013061543" description="mannan endo-1,6-alpha-mannosidase" evidence="12">
    <location>
        <begin position="26"/>
        <end position="616"/>
    </location>
</feature>
<gene>
    <name evidence="13" type="ORF">CDD81_7510</name>
</gene>
<reference evidence="13 14" key="1">
    <citation type="submission" date="2017-06" db="EMBL/GenBank/DDBJ databases">
        <title>Ant-infecting Ophiocordyceps genomes reveal a high diversity of potential behavioral manipulation genes and a possible major role for enterotoxins.</title>
        <authorList>
            <person name="De Bekker C."/>
            <person name="Evans H.C."/>
            <person name="Brachmann A."/>
            <person name="Hughes D.P."/>
        </authorList>
    </citation>
    <scope>NUCLEOTIDE SEQUENCE [LARGE SCALE GENOMIC DNA]</scope>
    <source>
        <strain evidence="13 14">Map64</strain>
    </source>
</reference>
<keyword evidence="5 12" id="KW-0732">Signal</keyword>
<dbReference type="InterPro" id="IPR014480">
    <property type="entry name" value="Mannan-1_6-alpha_mannosidase"/>
</dbReference>
<comment type="caution">
    <text evidence="13">The sequence shown here is derived from an EMBL/GenBank/DDBJ whole genome shotgun (WGS) entry which is preliminary data.</text>
</comment>
<feature type="compositionally biased region" description="Polar residues" evidence="10">
    <location>
        <begin position="600"/>
        <end position="616"/>
    </location>
</feature>
<comment type="subcellular location">
    <subcellularLocation>
        <location evidence="2">Endomembrane system</location>
    </subcellularLocation>
</comment>
<comment type="catalytic activity">
    <reaction evidence="1">
        <text>Random hydrolysis of (1-&gt;6)-alpha-D-mannosidic linkages in unbranched (1-&gt;6)-mannans.</text>
        <dbReference type="EC" id="3.2.1.101"/>
    </reaction>
</comment>
<proteinExistence type="inferred from homology"/>
<comment type="similarity">
    <text evidence="3">Belongs to the glycosyl hydrolase 76 family.</text>
</comment>
<dbReference type="AlphaFoldDB" id="A0A2C5YAD1"/>
<feature type="compositionally biased region" description="Gly residues" evidence="10">
    <location>
        <begin position="405"/>
        <end position="416"/>
    </location>
</feature>
<evidence type="ECO:0000256" key="8">
    <source>
        <dbReference type="ARBA" id="ARBA00023180"/>
    </source>
</evidence>
<evidence type="ECO:0000256" key="6">
    <source>
        <dbReference type="ARBA" id="ARBA00022801"/>
    </source>
</evidence>
<keyword evidence="8" id="KW-0325">Glycoprotein</keyword>
<dbReference type="GO" id="GO:0012505">
    <property type="term" value="C:endomembrane system"/>
    <property type="evidence" value="ECO:0007669"/>
    <property type="project" value="UniProtKB-SubCell"/>
</dbReference>
<dbReference type="GO" id="GO:0009272">
    <property type="term" value="P:fungal-type cell wall biogenesis"/>
    <property type="evidence" value="ECO:0007669"/>
    <property type="project" value="TreeGrafter"/>
</dbReference>
<dbReference type="EMBL" id="NJET01000008">
    <property type="protein sequence ID" value="PHH66455.1"/>
    <property type="molecule type" value="Genomic_DNA"/>
</dbReference>
<organism evidence="13 14">
    <name type="scientific">Ophiocordyceps australis</name>
    <dbReference type="NCBI Taxonomy" id="1399860"/>
    <lineage>
        <taxon>Eukaryota</taxon>
        <taxon>Fungi</taxon>
        <taxon>Dikarya</taxon>
        <taxon>Ascomycota</taxon>
        <taxon>Pezizomycotina</taxon>
        <taxon>Sordariomycetes</taxon>
        <taxon>Hypocreomycetidae</taxon>
        <taxon>Hypocreales</taxon>
        <taxon>Ophiocordycipitaceae</taxon>
        <taxon>Ophiocordyceps</taxon>
    </lineage>
</organism>
<dbReference type="EC" id="3.2.1.101" evidence="4"/>
<dbReference type="PANTHER" id="PTHR12145:SF36">
    <property type="entry name" value="MANNAN ENDO-1,6-ALPHA-MANNOSIDASE DCW1"/>
    <property type="match status" value="1"/>
</dbReference>
<dbReference type="GO" id="GO:0016052">
    <property type="term" value="P:carbohydrate catabolic process"/>
    <property type="evidence" value="ECO:0007669"/>
    <property type="project" value="InterPro"/>
</dbReference>
<feature type="compositionally biased region" description="Low complexity" evidence="10">
    <location>
        <begin position="561"/>
        <end position="572"/>
    </location>
</feature>
<dbReference type="InterPro" id="IPR005198">
    <property type="entry name" value="Glyco_hydro_76"/>
</dbReference>
<dbReference type="FunFam" id="1.50.10.20:FF:000006">
    <property type="entry name" value="Mannan endo-1,6-alpha-mannosidase"/>
    <property type="match status" value="1"/>
</dbReference>
<evidence type="ECO:0000256" key="11">
    <source>
        <dbReference type="SAM" id="Phobius"/>
    </source>
</evidence>
<accession>A0A2C5YAD1</accession>